<proteinExistence type="predicted"/>
<name>A0A7X6N356_9LACO</name>
<keyword evidence="3" id="KW-1185">Reference proteome</keyword>
<dbReference type="InterPro" id="IPR052533">
    <property type="entry name" value="WalJ/YycJ-like"/>
</dbReference>
<dbReference type="InterPro" id="IPR036866">
    <property type="entry name" value="RibonucZ/Hydroxyglut_hydro"/>
</dbReference>
<keyword evidence="2" id="KW-0378">Hydrolase</keyword>
<dbReference type="SUPFAM" id="SSF56281">
    <property type="entry name" value="Metallo-hydrolase/oxidoreductase"/>
    <property type="match status" value="1"/>
</dbReference>
<dbReference type="SMART" id="SM00849">
    <property type="entry name" value="Lactamase_B"/>
    <property type="match status" value="1"/>
</dbReference>
<dbReference type="CDD" id="cd07733">
    <property type="entry name" value="YycJ-like_MBL-fold"/>
    <property type="match status" value="1"/>
</dbReference>
<dbReference type="AlphaFoldDB" id="A0A7X6N356"/>
<gene>
    <name evidence="2" type="ORF">HF964_08950</name>
</gene>
<dbReference type="InterPro" id="IPR058121">
    <property type="entry name" value="WalJ/YycJ"/>
</dbReference>
<reference evidence="2 3" key="1">
    <citation type="submission" date="2020-04" db="EMBL/GenBank/DDBJ databases">
        <title>MicrobeNet Type strains.</title>
        <authorList>
            <person name="Nicholson A.C."/>
        </authorList>
    </citation>
    <scope>NUCLEOTIDE SEQUENCE [LARGE SCALE GENOMIC DNA]</scope>
    <source>
        <strain evidence="2 3">CCUG 61472</strain>
    </source>
</reference>
<protein>
    <submittedName>
        <fullName evidence="2">MBL fold metallo-hydrolase</fullName>
    </submittedName>
</protein>
<feature type="domain" description="Metallo-beta-lactamase" evidence="1">
    <location>
        <begin position="20"/>
        <end position="176"/>
    </location>
</feature>
<dbReference type="EMBL" id="JAAXPN010000011">
    <property type="protein sequence ID" value="NKZ24916.1"/>
    <property type="molecule type" value="Genomic_DNA"/>
</dbReference>
<evidence type="ECO:0000313" key="2">
    <source>
        <dbReference type="EMBL" id="NKZ24916.1"/>
    </source>
</evidence>
<dbReference type="Gene3D" id="3.60.15.10">
    <property type="entry name" value="Ribonuclease Z/Hydroxyacylglutathione hydrolase-like"/>
    <property type="match status" value="1"/>
</dbReference>
<dbReference type="InterPro" id="IPR001279">
    <property type="entry name" value="Metallo-B-lactamas"/>
</dbReference>
<organism evidence="2 3">
    <name type="scientific">Periweissella fabalis</name>
    <dbReference type="NCBI Taxonomy" id="1070421"/>
    <lineage>
        <taxon>Bacteria</taxon>
        <taxon>Bacillati</taxon>
        <taxon>Bacillota</taxon>
        <taxon>Bacilli</taxon>
        <taxon>Lactobacillales</taxon>
        <taxon>Lactobacillaceae</taxon>
        <taxon>Periweissella</taxon>
    </lineage>
</organism>
<dbReference type="Pfam" id="PF12706">
    <property type="entry name" value="Lactamase_B_2"/>
    <property type="match status" value="1"/>
</dbReference>
<dbReference type="PANTHER" id="PTHR47619:SF1">
    <property type="entry name" value="EXODEOXYRIBONUCLEASE WALJ"/>
    <property type="match status" value="1"/>
</dbReference>
<dbReference type="GO" id="GO:0016787">
    <property type="term" value="F:hydrolase activity"/>
    <property type="evidence" value="ECO:0007669"/>
    <property type="project" value="UniProtKB-KW"/>
</dbReference>
<accession>A0A7X6N356</accession>
<dbReference type="RefSeq" id="WP_168722709.1">
    <property type="nucleotide sequence ID" value="NZ_JAAXPN010000011.1"/>
</dbReference>
<dbReference type="Proteomes" id="UP000549765">
    <property type="component" value="Unassembled WGS sequence"/>
</dbReference>
<dbReference type="PANTHER" id="PTHR47619">
    <property type="entry name" value="METALLO-HYDROLASE YYCJ-RELATED"/>
    <property type="match status" value="1"/>
</dbReference>
<evidence type="ECO:0000259" key="1">
    <source>
        <dbReference type="SMART" id="SM00849"/>
    </source>
</evidence>
<evidence type="ECO:0000313" key="3">
    <source>
        <dbReference type="Proteomes" id="UP000549765"/>
    </source>
</evidence>
<comment type="caution">
    <text evidence="2">The sequence shown here is derived from an EMBL/GenBank/DDBJ whole genome shotgun (WGS) entry which is preliminary data.</text>
</comment>
<sequence>MTDIFNTDTLKVSVLASGSSGNVTYIETPQRKVLVDAGLSGKKITELMTSIGRSLNDVDALFVTHEHTDHIKGVGILARKYGMPIYANNDTWGAMTSKIGKVALEQQVDFEPGKVLTLGDLDIESFSVSHDAINPQFYQFHYSGKSFAIVTDTGYLSDRLHGTLANADGYLIETNHDIKMLEMGSYAWPLKQRILGDKGHLSNEDGALAAIDLLGQRTKQIYLGHLSKENNQKVLAHLTVEQMMQARDIGVDYDFKLYDTDPNQASPLRAI</sequence>